<dbReference type="EnsemblPlants" id="AVESA.00010b.r2.6DG1183640.1">
    <property type="protein sequence ID" value="AVESA.00010b.r2.6DG1183640.1.CDS"/>
    <property type="gene ID" value="AVESA.00010b.r2.6DG1183640"/>
</dbReference>
<evidence type="ECO:0000313" key="2">
    <source>
        <dbReference type="Proteomes" id="UP001732700"/>
    </source>
</evidence>
<proteinExistence type="predicted"/>
<reference evidence="1" key="1">
    <citation type="submission" date="2021-05" db="EMBL/GenBank/DDBJ databases">
        <authorList>
            <person name="Scholz U."/>
            <person name="Mascher M."/>
            <person name="Fiebig A."/>
        </authorList>
    </citation>
    <scope>NUCLEOTIDE SEQUENCE [LARGE SCALE GENOMIC DNA]</scope>
</reference>
<evidence type="ECO:0000313" key="1">
    <source>
        <dbReference type="EnsemblPlants" id="AVESA.00010b.r2.6DG1183640.1.CDS"/>
    </source>
</evidence>
<dbReference type="Proteomes" id="UP001732700">
    <property type="component" value="Chromosome 6D"/>
</dbReference>
<reference evidence="1" key="2">
    <citation type="submission" date="2025-09" db="UniProtKB">
        <authorList>
            <consortium name="EnsemblPlants"/>
        </authorList>
    </citation>
    <scope>IDENTIFICATION</scope>
</reference>
<protein>
    <submittedName>
        <fullName evidence="1">Uncharacterized protein</fullName>
    </submittedName>
</protein>
<sequence length="730" mass="79136">MQIHLARVSLTPPRPPITMIGGADVNDAEDVRPSTRTTTPPSPAPPIAPPSPAQPTSLGRRLLGSIRALASHPAPPPAAAAAPKVGLGLLLHLMPDHPRLHPTPPASLSVSACEEGEDGNAAAAPPHAAASPVNRYRLADAAPTSALTNSRKWTSKRAPHLLQHLRPAADVAVREDQEAGLALVDGHGQDDQFCASGHLVGDKENVGEQQGAVQGQGTALVKDVAAAGDDQEEKACTGDQLRPGRDGDQERDAIHPRDGSTCCGIAAEDDQEKVEGRATDELGSAENDEDDDAVEDQEAVERGVDAREGEGAVGAAIDDQEEKTVQQCDTRELGTAENEGDDAEGNDQEAAEQGVIDTAMDDYSAVKDHEVVGQSVIAGIEMHSTIHVQDQHKRADATVLSSEAVSAAVNGSDRHIGKQEKVKLPYPQRPGKLNCPFYMAKGSCSNGLSCHFHHPPLKAKPDGSWCPSEQGNHGVADTLELNGTGLHIREGAKNCTYYMRNGACRYGKRCYYNHPDHVSDAQFYAPTGWEDSTLKKSSDHHTIDDTSQLKKSSGYVTLDNTSYSKITLDHMPQQQQYPERPGQPDCRYYLQYGKCKFLSACMFHHPRDRLPVGWNPSGPAHSDQIGPVLHGMPECPFYVKSGKCQFGSACEFRHPKYVCSTTEGALCHKTDLANDNFTRPENVVQKQEQTVYPERPGEPRCLEYTRHGSCRFQMNCKYHHPADRLSWKRA</sequence>
<name>A0ACD5ZFM9_AVESA</name>
<organism evidence="1 2">
    <name type="scientific">Avena sativa</name>
    <name type="common">Oat</name>
    <dbReference type="NCBI Taxonomy" id="4498"/>
    <lineage>
        <taxon>Eukaryota</taxon>
        <taxon>Viridiplantae</taxon>
        <taxon>Streptophyta</taxon>
        <taxon>Embryophyta</taxon>
        <taxon>Tracheophyta</taxon>
        <taxon>Spermatophyta</taxon>
        <taxon>Magnoliopsida</taxon>
        <taxon>Liliopsida</taxon>
        <taxon>Poales</taxon>
        <taxon>Poaceae</taxon>
        <taxon>BOP clade</taxon>
        <taxon>Pooideae</taxon>
        <taxon>Poodae</taxon>
        <taxon>Poeae</taxon>
        <taxon>Poeae Chloroplast Group 1 (Aveneae type)</taxon>
        <taxon>Aveninae</taxon>
        <taxon>Avena</taxon>
    </lineage>
</organism>
<accession>A0ACD5ZFM9</accession>
<keyword evidence="2" id="KW-1185">Reference proteome</keyword>